<evidence type="ECO:0000256" key="1">
    <source>
        <dbReference type="SAM" id="MobiDB-lite"/>
    </source>
</evidence>
<evidence type="ECO:0000313" key="2">
    <source>
        <dbReference type="EMBL" id="CAK9078824.1"/>
    </source>
</evidence>
<keyword evidence="3" id="KW-1185">Reference proteome</keyword>
<reference evidence="2 3" key="1">
    <citation type="submission" date="2024-02" db="EMBL/GenBank/DDBJ databases">
        <authorList>
            <person name="Chen Y."/>
            <person name="Shah S."/>
            <person name="Dougan E. K."/>
            <person name="Thang M."/>
            <person name="Chan C."/>
        </authorList>
    </citation>
    <scope>NUCLEOTIDE SEQUENCE [LARGE SCALE GENOMIC DNA]</scope>
</reference>
<proteinExistence type="predicted"/>
<protein>
    <submittedName>
        <fullName evidence="2">Uncharacterized protein</fullName>
    </submittedName>
</protein>
<name>A0ABP0PSF1_9DINO</name>
<feature type="region of interest" description="Disordered" evidence="1">
    <location>
        <begin position="115"/>
        <end position="171"/>
    </location>
</feature>
<feature type="compositionally biased region" description="Polar residues" evidence="1">
    <location>
        <begin position="161"/>
        <end position="171"/>
    </location>
</feature>
<feature type="region of interest" description="Disordered" evidence="1">
    <location>
        <begin position="1"/>
        <end position="21"/>
    </location>
</feature>
<accession>A0ABP0PSF1</accession>
<comment type="caution">
    <text evidence="2">The sequence shown here is derived from an EMBL/GenBank/DDBJ whole genome shotgun (WGS) entry which is preliminary data.</text>
</comment>
<dbReference type="EMBL" id="CAXAMN010023585">
    <property type="protein sequence ID" value="CAK9078824.1"/>
    <property type="molecule type" value="Genomic_DNA"/>
</dbReference>
<feature type="compositionally biased region" description="Pro residues" evidence="1">
    <location>
        <begin position="146"/>
        <end position="157"/>
    </location>
</feature>
<dbReference type="Proteomes" id="UP001642484">
    <property type="component" value="Unassembled WGS sequence"/>
</dbReference>
<sequence length="171" mass="18608">MPPAYPPGRPGPGPGYPPRPSYGYPYYPPAPVAVAAPQYFTPKKWRVARNNTVVRKTEKLESEEVQKLQEGEIVEQVAPAFTTENGIVRVQIRHPSSPLFPKPIGWVTQDASAAGGPTFLEPGPEPMKMQGAAPAAPGAPGWRPSPWRPRVPPPRPFGRPSSFQNISWTPG</sequence>
<gene>
    <name evidence="2" type="ORF">CCMP2556_LOCUS38859</name>
</gene>
<evidence type="ECO:0000313" key="3">
    <source>
        <dbReference type="Proteomes" id="UP001642484"/>
    </source>
</evidence>
<organism evidence="2 3">
    <name type="scientific">Durusdinium trenchii</name>
    <dbReference type="NCBI Taxonomy" id="1381693"/>
    <lineage>
        <taxon>Eukaryota</taxon>
        <taxon>Sar</taxon>
        <taxon>Alveolata</taxon>
        <taxon>Dinophyceae</taxon>
        <taxon>Suessiales</taxon>
        <taxon>Symbiodiniaceae</taxon>
        <taxon>Durusdinium</taxon>
    </lineage>
</organism>
<feature type="compositionally biased region" description="Low complexity" evidence="1">
    <location>
        <begin position="131"/>
        <end position="145"/>
    </location>
</feature>